<proteinExistence type="predicted"/>
<gene>
    <name evidence="1" type="ORF">C4D60_Mb02t08210</name>
</gene>
<evidence type="ECO:0000313" key="2">
    <source>
        <dbReference type="Proteomes" id="UP000317650"/>
    </source>
</evidence>
<protein>
    <submittedName>
        <fullName evidence="1">Uncharacterized protein</fullName>
    </submittedName>
</protein>
<accession>A0A4S8I950</accession>
<sequence>MSCHLQSQGGALGWFIGNPTQEYVMFLTEPFLLHSKGPMRRLLISNEYLLTVVEEGGLESTGEALLLLRDRILLLHSLLSPRILLLFFFAAPLLGSSFGRAEGDFYDPTRVTQLSWRHR</sequence>
<organism evidence="1 2">
    <name type="scientific">Musa balbisiana</name>
    <name type="common">Banana</name>
    <dbReference type="NCBI Taxonomy" id="52838"/>
    <lineage>
        <taxon>Eukaryota</taxon>
        <taxon>Viridiplantae</taxon>
        <taxon>Streptophyta</taxon>
        <taxon>Embryophyta</taxon>
        <taxon>Tracheophyta</taxon>
        <taxon>Spermatophyta</taxon>
        <taxon>Magnoliopsida</taxon>
        <taxon>Liliopsida</taxon>
        <taxon>Zingiberales</taxon>
        <taxon>Musaceae</taxon>
        <taxon>Musa</taxon>
    </lineage>
</organism>
<reference evidence="1 2" key="1">
    <citation type="journal article" date="2019" name="Nat. Plants">
        <title>Genome sequencing of Musa balbisiana reveals subgenome evolution and function divergence in polyploid bananas.</title>
        <authorList>
            <person name="Yao X."/>
        </authorList>
    </citation>
    <scope>NUCLEOTIDE SEQUENCE [LARGE SCALE GENOMIC DNA]</scope>
    <source>
        <strain evidence="2">cv. DH-PKW</strain>
        <tissue evidence="1">Leaves</tissue>
    </source>
</reference>
<evidence type="ECO:0000313" key="1">
    <source>
        <dbReference type="EMBL" id="THU44517.1"/>
    </source>
</evidence>
<dbReference type="Proteomes" id="UP000317650">
    <property type="component" value="Chromosome 2"/>
</dbReference>
<comment type="caution">
    <text evidence="1">The sequence shown here is derived from an EMBL/GenBank/DDBJ whole genome shotgun (WGS) entry which is preliminary data.</text>
</comment>
<keyword evidence="2" id="KW-1185">Reference proteome</keyword>
<dbReference type="EMBL" id="PYDT01000011">
    <property type="protein sequence ID" value="THU44517.1"/>
    <property type="molecule type" value="Genomic_DNA"/>
</dbReference>
<dbReference type="AlphaFoldDB" id="A0A4S8I950"/>
<name>A0A4S8I950_MUSBA</name>